<reference evidence="1 2" key="1">
    <citation type="submission" date="2018-06" db="EMBL/GenBank/DDBJ databases">
        <authorList>
            <consortium name="Pathogen Informatics"/>
            <person name="Doyle S."/>
        </authorList>
    </citation>
    <scope>NUCLEOTIDE SEQUENCE [LARGE SCALE GENOMIC DNA]</scope>
    <source>
        <strain evidence="1 2">NCTC4191</strain>
    </source>
</reference>
<protein>
    <submittedName>
        <fullName evidence="1">Phage major capsid protein, P2 family</fullName>
    </submittedName>
</protein>
<gene>
    <name evidence="1" type="ORF">NCTC4191_00919</name>
</gene>
<dbReference type="InterPro" id="IPR006441">
    <property type="entry name" value="Phage_P2_GpN"/>
</dbReference>
<evidence type="ECO:0000313" key="2">
    <source>
        <dbReference type="Proteomes" id="UP000254253"/>
    </source>
</evidence>
<dbReference type="EMBL" id="UFRN01000002">
    <property type="protein sequence ID" value="SUT92711.1"/>
    <property type="molecule type" value="Genomic_DNA"/>
</dbReference>
<accession>A0A380TXD2</accession>
<organism evidence="1 2">
    <name type="scientific">Actinobacillus lignieresii</name>
    <dbReference type="NCBI Taxonomy" id="720"/>
    <lineage>
        <taxon>Bacteria</taxon>
        <taxon>Pseudomonadati</taxon>
        <taxon>Pseudomonadota</taxon>
        <taxon>Gammaproteobacteria</taxon>
        <taxon>Pasteurellales</taxon>
        <taxon>Pasteurellaceae</taxon>
        <taxon>Actinobacillus</taxon>
    </lineage>
</organism>
<proteinExistence type="predicted"/>
<sequence length="323" mass="36765">MKLALDMALNKHINKFIHTVEPKDDGITGHITTVESEQEKAFIDKLMQNDLFQEMNVFFTKHAQGEAFGLVEIMAGTTDTNRDERVPKKAHNDLSYFCQQINLDSYIRYDKLDSFNAEGNFIEVFENYFQKHLLNNALLVGFNGVGRNGTSDPEVFPLAQDVQKGFLQKIRENAQTTGKNNVMDVGKVGESGQYKTLHKLIKEALTRIEPIYSGYGLVAICGREIIGDNLIAQEDSKHPKFITRLQKTLGGVPVVSLPYFPENAILLTRLENLSLYVHRHNIRRGFLNQPGKDYLAHYFSWCVDFVVENYNACALLENIKLEE</sequence>
<dbReference type="RefSeq" id="WP_115590400.1">
    <property type="nucleotide sequence ID" value="NZ_UFRN01000002.1"/>
</dbReference>
<keyword evidence="2" id="KW-1185">Reference proteome</keyword>
<evidence type="ECO:0000313" key="1">
    <source>
        <dbReference type="EMBL" id="SUT92711.1"/>
    </source>
</evidence>
<name>A0A380TXD2_ACTLI</name>
<dbReference type="Proteomes" id="UP000254253">
    <property type="component" value="Unassembled WGS sequence"/>
</dbReference>
<dbReference type="AlphaFoldDB" id="A0A380TXD2"/>
<dbReference type="Pfam" id="PF05125">
    <property type="entry name" value="Phage_cap_P2"/>
    <property type="match status" value="1"/>
</dbReference>